<evidence type="ECO:0000256" key="19">
    <source>
        <dbReference type="SAM" id="Phobius"/>
    </source>
</evidence>
<evidence type="ECO:0000256" key="14">
    <source>
        <dbReference type="ARBA" id="ARBA00044924"/>
    </source>
</evidence>
<dbReference type="EMBL" id="JAZGQO010000003">
    <property type="protein sequence ID" value="KAK6188916.1"/>
    <property type="molecule type" value="Genomic_DNA"/>
</dbReference>
<protein>
    <recommendedName>
        <fullName evidence="15">Lysosomal dipeptide transporter MFSD1</fullName>
    </recommendedName>
    <alternativeName>
        <fullName evidence="16">Major facilitator superfamily domain-containing protein 1</fullName>
    </alternativeName>
</protein>
<reference evidence="21 22" key="1">
    <citation type="submission" date="2024-01" db="EMBL/GenBank/DDBJ databases">
        <title>The genome of the rayed Mediterranean limpet Patella caerulea (Linnaeus, 1758).</title>
        <authorList>
            <person name="Anh-Thu Weber A."/>
            <person name="Halstead-Nussloch G."/>
        </authorList>
    </citation>
    <scope>NUCLEOTIDE SEQUENCE [LARGE SCALE GENOMIC DNA]</scope>
    <source>
        <strain evidence="21">AATW-2023a</strain>
        <tissue evidence="21">Whole specimen</tissue>
    </source>
</reference>
<comment type="catalytic activity">
    <reaction evidence="8">
        <text>L-aspartyl-L-lysine(out) = L-aspartyl-L-lysine(in)</text>
        <dbReference type="Rhea" id="RHEA:79411"/>
        <dbReference type="ChEBI" id="CHEBI:229953"/>
    </reaction>
</comment>
<feature type="transmembrane region" description="Helical" evidence="19">
    <location>
        <begin position="298"/>
        <end position="318"/>
    </location>
</feature>
<evidence type="ECO:0000256" key="2">
    <source>
        <dbReference type="ARBA" id="ARBA00044876"/>
    </source>
</evidence>
<dbReference type="GO" id="GO:0022857">
    <property type="term" value="F:transmembrane transporter activity"/>
    <property type="evidence" value="ECO:0007669"/>
    <property type="project" value="InterPro"/>
</dbReference>
<comment type="caution">
    <text evidence="21">The sequence shown here is derived from an EMBL/GenBank/DDBJ whole genome shotgun (WGS) entry which is preliminary data.</text>
</comment>
<feature type="transmembrane region" description="Helical" evidence="19">
    <location>
        <begin position="325"/>
        <end position="343"/>
    </location>
</feature>
<evidence type="ECO:0000313" key="21">
    <source>
        <dbReference type="EMBL" id="KAK6188916.1"/>
    </source>
</evidence>
<feature type="transmembrane region" description="Helical" evidence="19">
    <location>
        <begin position="256"/>
        <end position="278"/>
    </location>
</feature>
<evidence type="ECO:0000256" key="12">
    <source>
        <dbReference type="ARBA" id="ARBA00044912"/>
    </source>
</evidence>
<evidence type="ECO:0000256" key="9">
    <source>
        <dbReference type="ARBA" id="ARBA00044899"/>
    </source>
</evidence>
<evidence type="ECO:0000256" key="4">
    <source>
        <dbReference type="ARBA" id="ARBA00044881"/>
    </source>
</evidence>
<feature type="transmembrane region" description="Helical" evidence="19">
    <location>
        <begin position="107"/>
        <end position="127"/>
    </location>
</feature>
<feature type="transmembrane region" description="Helical" evidence="19">
    <location>
        <begin position="380"/>
        <end position="402"/>
    </location>
</feature>
<comment type="subcellular location">
    <subcellularLocation>
        <location evidence="1">Membrane</location>
        <topology evidence="1">Multi-pass membrane protein</topology>
    </subcellularLocation>
</comment>
<gene>
    <name evidence="21" type="ORF">SNE40_004995</name>
</gene>
<evidence type="ECO:0000256" key="6">
    <source>
        <dbReference type="ARBA" id="ARBA00044891"/>
    </source>
</evidence>
<evidence type="ECO:0000256" key="15">
    <source>
        <dbReference type="ARBA" id="ARBA00044985"/>
    </source>
</evidence>
<evidence type="ECO:0000256" key="13">
    <source>
        <dbReference type="ARBA" id="ARBA00044919"/>
    </source>
</evidence>
<evidence type="ECO:0000256" key="11">
    <source>
        <dbReference type="ARBA" id="ARBA00044903"/>
    </source>
</evidence>
<dbReference type="PANTHER" id="PTHR23512:SF5">
    <property type="entry name" value="MAJOR FACILITATOR SUPERFAMILY DOMAIN-CONTAINING PROTEIN 1"/>
    <property type="match status" value="1"/>
</dbReference>
<dbReference type="InterPro" id="IPR020846">
    <property type="entry name" value="MFS_dom"/>
</dbReference>
<dbReference type="InterPro" id="IPR036259">
    <property type="entry name" value="MFS_trans_sf"/>
</dbReference>
<feature type="transmembrane region" description="Helical" evidence="19">
    <location>
        <begin position="422"/>
        <end position="444"/>
    </location>
</feature>
<evidence type="ECO:0000256" key="18">
    <source>
        <dbReference type="ARBA" id="ARBA00046376"/>
    </source>
</evidence>
<organism evidence="21 22">
    <name type="scientific">Patella caerulea</name>
    <name type="common">Rayed Mediterranean limpet</name>
    <dbReference type="NCBI Taxonomy" id="87958"/>
    <lineage>
        <taxon>Eukaryota</taxon>
        <taxon>Metazoa</taxon>
        <taxon>Spiralia</taxon>
        <taxon>Lophotrochozoa</taxon>
        <taxon>Mollusca</taxon>
        <taxon>Gastropoda</taxon>
        <taxon>Patellogastropoda</taxon>
        <taxon>Patelloidea</taxon>
        <taxon>Patellidae</taxon>
        <taxon>Patella</taxon>
    </lineage>
</organism>
<feature type="transmembrane region" description="Helical" evidence="19">
    <location>
        <begin position="172"/>
        <end position="193"/>
    </location>
</feature>
<evidence type="ECO:0000256" key="7">
    <source>
        <dbReference type="ARBA" id="ARBA00044893"/>
    </source>
</evidence>
<comment type="catalytic activity">
    <reaction evidence="3">
        <text>L-histidyl-glycine(out) = L-histidyl-glycine(in)</text>
        <dbReference type="Rhea" id="RHEA:79395"/>
        <dbReference type="ChEBI" id="CHEBI:229957"/>
    </reaction>
</comment>
<keyword evidence="19" id="KW-0472">Membrane</keyword>
<dbReference type="Proteomes" id="UP001347796">
    <property type="component" value="Unassembled WGS sequence"/>
</dbReference>
<comment type="catalytic activity">
    <reaction evidence="14">
        <text>L-lysyl-glycine(out) = L-lysyl-glycine(in)</text>
        <dbReference type="Rhea" id="RHEA:79407"/>
        <dbReference type="ChEBI" id="CHEBI:191202"/>
    </reaction>
</comment>
<feature type="transmembrane region" description="Helical" evidence="19">
    <location>
        <begin position="205"/>
        <end position="227"/>
    </location>
</feature>
<comment type="catalytic activity">
    <reaction evidence="11">
        <text>L-arginyl-glycine(out) = L-arginyl-glycine(in)</text>
        <dbReference type="Rhea" id="RHEA:79391"/>
        <dbReference type="ChEBI" id="CHEBI:229955"/>
    </reaction>
</comment>
<evidence type="ECO:0000256" key="8">
    <source>
        <dbReference type="ARBA" id="ARBA00044898"/>
    </source>
</evidence>
<feature type="transmembrane region" description="Helical" evidence="19">
    <location>
        <begin position="80"/>
        <end position="100"/>
    </location>
</feature>
<sequence length="513" mass="56259">MVSRRELRFYRFSILMCNCLLTFGSFYAFDMPSAIQTELQDKEGCWNTTVEMDINSTTSPTNQTTCCPDCLGLGPFHYNLLFAIYAWIAAVIVLIAGILVDRMGTRFGALCFASVALCGSIIFAISVSRSLRGSSVMFPMLLLGRLLLGTGNSGMRIVQDRVTAFWFKHKELSLAFGVTLSFSRLGSVINYLITSKIVKNFGLEALFWSCAGLCCCGFVFALILSMLDQHGTKKIMGNCSERKPTRKLSISDIGQFSATFWLLTIVTMFSYSTIIPYVADSSKLYQDKYGYSKMEASYIAGEPYDVAMVAAPIVGIIVDKVGYRGYLMIFSAAFTVPILPLVVLTNIPAYIASLIIGFNYTFAAVSMWPSVPLLVKPRALGTAMGILTSLQYIGIGTTNVGMGKILSFYEQSDKMEGWTEALVFLTAIILICLFFSILLNVVDLKQGAVLNKKRKKCLRDSDASSSVHTSESINAEERPILAADFRSRIAPKYQAFVSSAGSGSSFGSSINKV</sequence>
<evidence type="ECO:0000256" key="5">
    <source>
        <dbReference type="ARBA" id="ARBA00044884"/>
    </source>
</evidence>
<name>A0AAN8KA21_PATCE</name>
<keyword evidence="22" id="KW-1185">Reference proteome</keyword>
<comment type="catalytic activity">
    <reaction evidence="9">
        <text>L-arginyl-L-alpha-amino acid(out) = L-arginyl-L-alpha-amino acid(in)</text>
        <dbReference type="Rhea" id="RHEA:79371"/>
        <dbReference type="ChEBI" id="CHEBI:84315"/>
    </reaction>
</comment>
<feature type="transmembrane region" description="Helical" evidence="19">
    <location>
        <begin position="133"/>
        <end position="151"/>
    </location>
</feature>
<comment type="function">
    <text evidence="17">Lysosomal dipeptide uniporter that selectively exports lysine, arginine or histidine-containing dipeptides with a net positive charge from the lysosome lumen into the cytosol. Could play a role in a specific type of protein O-glycosylation indirectly regulating macrophages migration and tissue invasion. Also essential for liver homeostasis.</text>
</comment>
<comment type="subunit">
    <text evidence="18">Homodimer. Interacts with lysosomal protein GLMP (via lumenal domain); the interaction starts while both proteins are still in the endoplasmic reticulum and is required for stabilization of MFSD1 in lysosomes but has no direct effect on its targeting to lysosomes or transporter activity.</text>
</comment>
<evidence type="ECO:0000256" key="16">
    <source>
        <dbReference type="ARBA" id="ARBA00045018"/>
    </source>
</evidence>
<keyword evidence="19" id="KW-1133">Transmembrane helix</keyword>
<dbReference type="Pfam" id="PF07690">
    <property type="entry name" value="MFS_1"/>
    <property type="match status" value="1"/>
</dbReference>
<dbReference type="InterPro" id="IPR011701">
    <property type="entry name" value="MFS"/>
</dbReference>
<comment type="catalytic activity">
    <reaction evidence="4">
        <text>L-alpha-aminoacyl-L-arginine(out) = L-alpha-aminoacyl-L-arginine(in)</text>
        <dbReference type="Rhea" id="RHEA:79367"/>
        <dbReference type="ChEBI" id="CHEBI:229968"/>
    </reaction>
</comment>
<evidence type="ECO:0000256" key="10">
    <source>
        <dbReference type="ARBA" id="ARBA00044900"/>
    </source>
</evidence>
<feature type="transmembrane region" description="Helical" evidence="19">
    <location>
        <begin position="349"/>
        <end position="368"/>
    </location>
</feature>
<proteinExistence type="predicted"/>
<feature type="transmembrane region" description="Helical" evidence="19">
    <location>
        <begin position="12"/>
        <end position="29"/>
    </location>
</feature>
<evidence type="ECO:0000256" key="1">
    <source>
        <dbReference type="ARBA" id="ARBA00004141"/>
    </source>
</evidence>
<comment type="catalytic activity">
    <reaction evidence="12">
        <text>L-histidyl-L-alpha-amino acid(out) = L-histidyl-L-alpha-amino acid(in)</text>
        <dbReference type="Rhea" id="RHEA:79379"/>
        <dbReference type="ChEBI" id="CHEBI:229964"/>
    </reaction>
</comment>
<accession>A0AAN8KA21</accession>
<dbReference type="InterPro" id="IPR052187">
    <property type="entry name" value="MFSD1"/>
</dbReference>
<evidence type="ECO:0000256" key="3">
    <source>
        <dbReference type="ARBA" id="ARBA00044878"/>
    </source>
</evidence>
<evidence type="ECO:0000313" key="22">
    <source>
        <dbReference type="Proteomes" id="UP001347796"/>
    </source>
</evidence>
<comment type="catalytic activity">
    <reaction evidence="10">
        <text>L-lysyl-L-lysine(out) = L-lysyl-L-lysine(in)</text>
        <dbReference type="Rhea" id="RHEA:79403"/>
        <dbReference type="ChEBI" id="CHEBI:229956"/>
    </reaction>
</comment>
<comment type="catalytic activity">
    <reaction evidence="6">
        <text>L-lysyl-L-alpha-amino acid(out) = L-lysyl-L-alpha-amino acid(in)</text>
        <dbReference type="Rhea" id="RHEA:79387"/>
        <dbReference type="ChEBI" id="CHEBI:229965"/>
    </reaction>
</comment>
<dbReference type="AlphaFoldDB" id="A0AAN8KA21"/>
<keyword evidence="19" id="KW-0812">Transmembrane</keyword>
<feature type="domain" description="Major facilitator superfamily (MFS) profile" evidence="20">
    <location>
        <begin position="17"/>
        <end position="444"/>
    </location>
</feature>
<dbReference type="SUPFAM" id="SSF103473">
    <property type="entry name" value="MFS general substrate transporter"/>
    <property type="match status" value="1"/>
</dbReference>
<comment type="catalytic activity">
    <reaction evidence="5">
        <text>L-alpha-aminoacyl-L-histidine(out) = L-alpha-aminoacyl-L-histidine(in)</text>
        <dbReference type="Rhea" id="RHEA:79375"/>
        <dbReference type="ChEBI" id="CHEBI:229967"/>
    </reaction>
</comment>
<dbReference type="PROSITE" id="PS50850">
    <property type="entry name" value="MFS"/>
    <property type="match status" value="1"/>
</dbReference>
<comment type="catalytic activity">
    <reaction evidence="13">
        <text>L-alanyl-L-lysine(out) = L-alanyl-L-lysine(in)</text>
        <dbReference type="Rhea" id="RHEA:79415"/>
        <dbReference type="ChEBI" id="CHEBI:192470"/>
    </reaction>
</comment>
<evidence type="ECO:0000259" key="20">
    <source>
        <dbReference type="PROSITE" id="PS50850"/>
    </source>
</evidence>
<evidence type="ECO:0000256" key="17">
    <source>
        <dbReference type="ARBA" id="ARBA00045709"/>
    </source>
</evidence>
<dbReference type="GO" id="GO:0016020">
    <property type="term" value="C:membrane"/>
    <property type="evidence" value="ECO:0007669"/>
    <property type="project" value="UniProtKB-SubCell"/>
</dbReference>
<comment type="catalytic activity">
    <reaction evidence="2">
        <text>L-lysyl-L-alanine(out) = L-lysyl-L-alanine(in)</text>
        <dbReference type="Rhea" id="RHEA:79399"/>
        <dbReference type="ChEBI" id="CHEBI:229954"/>
    </reaction>
</comment>
<dbReference type="Gene3D" id="1.20.1250.20">
    <property type="entry name" value="MFS general substrate transporter like domains"/>
    <property type="match status" value="2"/>
</dbReference>
<dbReference type="PANTHER" id="PTHR23512">
    <property type="entry name" value="MAJOR FACILITATOR SUPERFAMILY DOMAIN-CONTAINING PROTEIN 1"/>
    <property type="match status" value="1"/>
</dbReference>
<comment type="catalytic activity">
    <reaction evidence="7">
        <text>L-alpha-aminoacyl-L-lysine(out) = L-alpha-aminoacyl-L-lysine(in)</text>
        <dbReference type="Rhea" id="RHEA:79383"/>
        <dbReference type="ChEBI" id="CHEBI:229966"/>
    </reaction>
</comment>